<dbReference type="AlphaFoldDB" id="L8WQC7"/>
<protein>
    <submittedName>
        <fullName evidence="1">Uncharacterized protein</fullName>
    </submittedName>
</protein>
<name>L8WQC7_THACA</name>
<keyword evidence="2" id="KW-1185">Reference proteome</keyword>
<evidence type="ECO:0000313" key="1">
    <source>
        <dbReference type="EMBL" id="ELU38982.1"/>
    </source>
</evidence>
<dbReference type="EMBL" id="AFRT01001972">
    <property type="protein sequence ID" value="ELU38982.1"/>
    <property type="molecule type" value="Genomic_DNA"/>
</dbReference>
<evidence type="ECO:0000313" key="2">
    <source>
        <dbReference type="Proteomes" id="UP000011668"/>
    </source>
</evidence>
<proteinExistence type="predicted"/>
<gene>
    <name evidence="1" type="ORF">AG1IA_06989</name>
</gene>
<sequence length="176" mass="19945">MIQMHLQGLPFGYWSPRLPHRVHPTHAPWRVRSLAYRAEPTLIALHETIPGRSRALLPLVGLGAVACTVQVAHSLVLGVHRPDDRAVHQSMRTHRQIPPEEPILFLPLCLLGILAYGNEIVGKFVPFPIRYSEVVGSFELHAGWIGRRRTRKGGGYFIRTVRFGWTWDLCAWSFGC</sequence>
<reference evidence="1 2" key="1">
    <citation type="journal article" date="2013" name="Nat. Commun.">
        <title>The evolution and pathogenic mechanisms of the rice sheath blight pathogen.</title>
        <authorList>
            <person name="Zheng A."/>
            <person name="Lin R."/>
            <person name="Xu L."/>
            <person name="Qin P."/>
            <person name="Tang C."/>
            <person name="Ai P."/>
            <person name="Zhang D."/>
            <person name="Liu Y."/>
            <person name="Sun Z."/>
            <person name="Feng H."/>
            <person name="Wang Y."/>
            <person name="Chen Y."/>
            <person name="Liang X."/>
            <person name="Fu R."/>
            <person name="Li Q."/>
            <person name="Zhang J."/>
            <person name="Yu X."/>
            <person name="Xie Z."/>
            <person name="Ding L."/>
            <person name="Guan P."/>
            <person name="Tang J."/>
            <person name="Liang Y."/>
            <person name="Wang S."/>
            <person name="Deng Q."/>
            <person name="Li S."/>
            <person name="Zhu J."/>
            <person name="Wang L."/>
            <person name="Liu H."/>
            <person name="Li P."/>
        </authorList>
    </citation>
    <scope>NUCLEOTIDE SEQUENCE [LARGE SCALE GENOMIC DNA]</scope>
    <source>
        <strain evidence="2">AG-1 IA</strain>
    </source>
</reference>
<dbReference type="Proteomes" id="UP000011668">
    <property type="component" value="Unassembled WGS sequence"/>
</dbReference>
<organism evidence="1 2">
    <name type="scientific">Thanatephorus cucumeris (strain AG1-IA)</name>
    <name type="common">Rice sheath blight fungus</name>
    <name type="synonym">Rhizoctonia solani</name>
    <dbReference type="NCBI Taxonomy" id="983506"/>
    <lineage>
        <taxon>Eukaryota</taxon>
        <taxon>Fungi</taxon>
        <taxon>Dikarya</taxon>
        <taxon>Basidiomycota</taxon>
        <taxon>Agaricomycotina</taxon>
        <taxon>Agaricomycetes</taxon>
        <taxon>Cantharellales</taxon>
        <taxon>Ceratobasidiaceae</taxon>
        <taxon>Rhizoctonia</taxon>
        <taxon>Rhizoctonia solani AG-1</taxon>
    </lineage>
</organism>
<accession>L8WQC7</accession>
<dbReference type="HOGENOM" id="CLU_1526180_0_0_1"/>
<comment type="caution">
    <text evidence="1">The sequence shown here is derived from an EMBL/GenBank/DDBJ whole genome shotgun (WGS) entry which is preliminary data.</text>
</comment>